<dbReference type="GO" id="GO:0006869">
    <property type="term" value="P:lipid transport"/>
    <property type="evidence" value="ECO:0007669"/>
    <property type="project" value="UniProtKB-UniRule"/>
</dbReference>
<evidence type="ECO:0000256" key="1">
    <source>
        <dbReference type="ARBA" id="ARBA00006080"/>
    </source>
</evidence>
<dbReference type="GO" id="GO:1990745">
    <property type="term" value="C:EARP complex"/>
    <property type="evidence" value="ECO:0007669"/>
    <property type="project" value="TreeGrafter"/>
</dbReference>
<keyword evidence="4" id="KW-1185">Reference proteome</keyword>
<organism evidence="3 4">
    <name type="scientific">Ascodesmis nigricans</name>
    <dbReference type="NCBI Taxonomy" id="341454"/>
    <lineage>
        <taxon>Eukaryota</taxon>
        <taxon>Fungi</taxon>
        <taxon>Dikarya</taxon>
        <taxon>Ascomycota</taxon>
        <taxon>Pezizomycotina</taxon>
        <taxon>Pezizomycetes</taxon>
        <taxon>Pezizales</taxon>
        <taxon>Ascodesmidaceae</taxon>
        <taxon>Ascodesmis</taxon>
    </lineage>
</organism>
<keyword evidence="2" id="KW-0333">Golgi apparatus</keyword>
<dbReference type="InParanoid" id="A0A4S2N0W6"/>
<dbReference type="STRING" id="341454.A0A4S2N0W6"/>
<evidence type="ECO:0000313" key="4">
    <source>
        <dbReference type="Proteomes" id="UP000298138"/>
    </source>
</evidence>
<name>A0A4S2N0W6_9PEZI</name>
<dbReference type="GO" id="GO:0016020">
    <property type="term" value="C:membrane"/>
    <property type="evidence" value="ECO:0007669"/>
    <property type="project" value="TreeGrafter"/>
</dbReference>
<dbReference type="PANTHER" id="PTHR15954">
    <property type="entry name" value="VACUOLAR PROTEIN SORTING-ASSOCIATED PROTEIN 51 HOMOLOG"/>
    <property type="match status" value="1"/>
</dbReference>
<dbReference type="GO" id="GO:0042147">
    <property type="term" value="P:retrograde transport, endosome to Golgi"/>
    <property type="evidence" value="ECO:0007669"/>
    <property type="project" value="UniProtKB-UniRule"/>
</dbReference>
<comment type="subunit">
    <text evidence="2">Component of the Golgi-associated retrograde protein (GARP) complex.</text>
</comment>
<keyword evidence="2" id="KW-0813">Transport</keyword>
<gene>
    <name evidence="3" type="ORF">EX30DRAFT_140394</name>
</gene>
<dbReference type="GO" id="GO:0007030">
    <property type="term" value="P:Golgi organization"/>
    <property type="evidence" value="ECO:0007669"/>
    <property type="project" value="UniProtKB-UniRule"/>
</dbReference>
<dbReference type="EMBL" id="ML220114">
    <property type="protein sequence ID" value="TGZ82758.1"/>
    <property type="molecule type" value="Genomic_DNA"/>
</dbReference>
<keyword evidence="2" id="KW-0445">Lipid transport</keyword>
<evidence type="ECO:0000313" key="3">
    <source>
        <dbReference type="EMBL" id="TGZ82758.1"/>
    </source>
</evidence>
<dbReference type="GO" id="GO:0005829">
    <property type="term" value="C:cytosol"/>
    <property type="evidence" value="ECO:0007669"/>
    <property type="project" value="GOC"/>
</dbReference>
<dbReference type="GO" id="GO:0048193">
    <property type="term" value="P:Golgi vesicle transport"/>
    <property type="evidence" value="ECO:0007669"/>
    <property type="project" value="TreeGrafter"/>
</dbReference>
<dbReference type="AlphaFoldDB" id="A0A4S2N0W6"/>
<reference evidence="3 4" key="1">
    <citation type="submission" date="2019-04" db="EMBL/GenBank/DDBJ databases">
        <title>Comparative genomics and transcriptomics to analyze fruiting body development in filamentous ascomycetes.</title>
        <authorList>
            <consortium name="DOE Joint Genome Institute"/>
            <person name="Lutkenhaus R."/>
            <person name="Traeger S."/>
            <person name="Breuer J."/>
            <person name="Kuo A."/>
            <person name="Lipzen A."/>
            <person name="Pangilinan J."/>
            <person name="Dilworth D."/>
            <person name="Sandor L."/>
            <person name="Poggeler S."/>
            <person name="Barry K."/>
            <person name="Grigoriev I.V."/>
            <person name="Nowrousian M."/>
        </authorList>
    </citation>
    <scope>NUCLEOTIDE SEQUENCE [LARGE SCALE GENOMIC DNA]</scope>
    <source>
        <strain evidence="3 4">CBS 389.68</strain>
    </source>
</reference>
<comment type="function">
    <text evidence="2">Acts as component of the GARP complex that is involved in retrograde transport from early and late endosomes to the trans-Golgi network (TGN).</text>
</comment>
<sequence length="202" mass="21940">MSLPPSTSTSRSAALRNFYNLTPSTSTPTPESHIATLLSNSSITQLLNTENALIEEMRSLDAERKALVYDNYSKLIAATETIRRMTSTALPGAVSSGGAGGGTTGGTLGPAVAHIEEVAGTILRDGEREIQRMRVGKEGKGRVVRWVLDAPELVERLRKEGREEDAGRVWKRLKEILGVWEKKGVEGVEEVRRRGEKAAEGL</sequence>
<dbReference type="InterPro" id="IPR014812">
    <property type="entry name" value="Vps51"/>
</dbReference>
<dbReference type="OrthoDB" id="203678at2759"/>
<protein>
    <recommendedName>
        <fullName evidence="2">Vacuolar protein sorting-associated protein 51 homolog</fullName>
    </recommendedName>
</protein>
<dbReference type="Pfam" id="PF08700">
    <property type="entry name" value="VPS51_Exo84_N"/>
    <property type="match status" value="1"/>
</dbReference>
<dbReference type="Proteomes" id="UP000298138">
    <property type="component" value="Unassembled WGS sequence"/>
</dbReference>
<proteinExistence type="inferred from homology"/>
<accession>A0A4S2N0W6</accession>
<dbReference type="GO" id="GO:0015031">
    <property type="term" value="P:protein transport"/>
    <property type="evidence" value="ECO:0007669"/>
    <property type="project" value="UniProtKB-UniRule"/>
</dbReference>
<dbReference type="GO" id="GO:0032456">
    <property type="term" value="P:endocytic recycling"/>
    <property type="evidence" value="ECO:0007669"/>
    <property type="project" value="TreeGrafter"/>
</dbReference>
<comment type="subcellular location">
    <subcellularLocation>
        <location evidence="2">Golgi apparatus</location>
        <location evidence="2">trans-Golgi network</location>
    </subcellularLocation>
</comment>
<keyword evidence="2" id="KW-0653">Protein transport</keyword>
<evidence type="ECO:0000256" key="2">
    <source>
        <dbReference type="RuleBase" id="RU368010"/>
    </source>
</evidence>
<dbReference type="GO" id="GO:0000938">
    <property type="term" value="C:GARP complex"/>
    <property type="evidence" value="ECO:0007669"/>
    <property type="project" value="UniProtKB-UniRule"/>
</dbReference>
<dbReference type="PANTHER" id="PTHR15954:SF4">
    <property type="entry name" value="VACUOLAR PROTEIN SORTING-ASSOCIATED PROTEIN 51 HOMOLOG"/>
    <property type="match status" value="1"/>
</dbReference>
<comment type="similarity">
    <text evidence="1 2">Belongs to the VPS51 family.</text>
</comment>